<evidence type="ECO:0000313" key="2">
    <source>
        <dbReference type="Proteomes" id="UP000515135"/>
    </source>
</evidence>
<accession>A0A6P4XV47</accession>
<dbReference type="GeneID" id="109462390"/>
<name>A0A6P4XV47_BRABE</name>
<reference evidence="3" key="1">
    <citation type="submission" date="2025-08" db="UniProtKB">
        <authorList>
            <consortium name="RefSeq"/>
        </authorList>
    </citation>
    <scope>IDENTIFICATION</scope>
    <source>
        <tissue evidence="3">Gonad</tissue>
    </source>
</reference>
<keyword evidence="2" id="KW-1185">Reference proteome</keyword>
<gene>
    <name evidence="3" type="primary">LOC109462390</name>
</gene>
<dbReference type="RefSeq" id="XP_019614489.1">
    <property type="nucleotide sequence ID" value="XM_019758930.1"/>
</dbReference>
<dbReference type="AlphaFoldDB" id="A0A6P4XV47"/>
<organism evidence="2 3">
    <name type="scientific">Branchiostoma belcheri</name>
    <name type="common">Amphioxus</name>
    <dbReference type="NCBI Taxonomy" id="7741"/>
    <lineage>
        <taxon>Eukaryota</taxon>
        <taxon>Metazoa</taxon>
        <taxon>Chordata</taxon>
        <taxon>Cephalochordata</taxon>
        <taxon>Leptocardii</taxon>
        <taxon>Amphioxiformes</taxon>
        <taxon>Branchiostomatidae</taxon>
        <taxon>Branchiostoma</taxon>
    </lineage>
</organism>
<proteinExistence type="predicted"/>
<feature type="compositionally biased region" description="Polar residues" evidence="1">
    <location>
        <begin position="44"/>
        <end position="60"/>
    </location>
</feature>
<dbReference type="KEGG" id="bbel:109462390"/>
<feature type="compositionally biased region" description="Basic residues" evidence="1">
    <location>
        <begin position="61"/>
        <end position="70"/>
    </location>
</feature>
<dbReference type="Proteomes" id="UP000515135">
    <property type="component" value="Unplaced"/>
</dbReference>
<feature type="compositionally biased region" description="Basic and acidic residues" evidence="1">
    <location>
        <begin position="135"/>
        <end position="144"/>
    </location>
</feature>
<evidence type="ECO:0000256" key="1">
    <source>
        <dbReference type="SAM" id="MobiDB-lite"/>
    </source>
</evidence>
<protein>
    <submittedName>
        <fullName evidence="3">Uncharacterized protein LOC109462390</fullName>
    </submittedName>
</protein>
<feature type="region of interest" description="Disordered" evidence="1">
    <location>
        <begin position="22"/>
        <end position="144"/>
    </location>
</feature>
<evidence type="ECO:0000313" key="3">
    <source>
        <dbReference type="RefSeq" id="XP_019614489.1"/>
    </source>
</evidence>
<sequence length="144" mass="16582">MATSMEHCCRIPTYVEQKPTKTISRNVKIGTHRARGQEPDQERATLTTNNQNKAKNGTHTASHKRKKKQERSRQRSSFLDDLHRTNVTSIINFLRKAIGSQPTKRPRESSSSSETTQTLPAKKAQTEEPQQWESPRFHEEETIK</sequence>